<keyword evidence="3" id="KW-0460">Magnesium</keyword>
<evidence type="ECO:0000259" key="5">
    <source>
        <dbReference type="PROSITE" id="PS51746"/>
    </source>
</evidence>
<evidence type="ECO:0000256" key="3">
    <source>
        <dbReference type="RuleBase" id="RU366020"/>
    </source>
</evidence>
<gene>
    <name evidence="6" type="ORF">MUK42_21557</name>
</gene>
<organism evidence="6 7">
    <name type="scientific">Musa troglodytarum</name>
    <name type="common">fe'i banana</name>
    <dbReference type="NCBI Taxonomy" id="320322"/>
    <lineage>
        <taxon>Eukaryota</taxon>
        <taxon>Viridiplantae</taxon>
        <taxon>Streptophyta</taxon>
        <taxon>Embryophyta</taxon>
        <taxon>Tracheophyta</taxon>
        <taxon>Spermatophyta</taxon>
        <taxon>Magnoliopsida</taxon>
        <taxon>Liliopsida</taxon>
        <taxon>Zingiberales</taxon>
        <taxon>Musaceae</taxon>
        <taxon>Musa</taxon>
    </lineage>
</organism>
<dbReference type="EC" id="3.1.3.16" evidence="3"/>
<evidence type="ECO:0000256" key="2">
    <source>
        <dbReference type="ARBA" id="ARBA00048336"/>
    </source>
</evidence>
<comment type="similarity">
    <text evidence="3">Belongs to the PP2C family.</text>
</comment>
<dbReference type="GO" id="GO:0046872">
    <property type="term" value="F:metal ion binding"/>
    <property type="evidence" value="ECO:0007669"/>
    <property type="project" value="UniProtKB-UniRule"/>
</dbReference>
<dbReference type="OrthoDB" id="60843at2759"/>
<feature type="compositionally biased region" description="Basic and acidic residues" evidence="4">
    <location>
        <begin position="55"/>
        <end position="65"/>
    </location>
</feature>
<evidence type="ECO:0000313" key="6">
    <source>
        <dbReference type="EMBL" id="URE05474.1"/>
    </source>
</evidence>
<dbReference type="InterPro" id="IPR039123">
    <property type="entry name" value="PPTC7"/>
</dbReference>
<dbReference type="AlphaFoldDB" id="A0A9E7FZP0"/>
<keyword evidence="3" id="KW-0904">Protein phosphatase</keyword>
<dbReference type="InterPro" id="IPR036457">
    <property type="entry name" value="PPM-type-like_dom_sf"/>
</dbReference>
<keyword evidence="7" id="KW-1185">Reference proteome</keyword>
<dbReference type="PANTHER" id="PTHR12320:SF81">
    <property type="entry name" value="PROTEIN PHOSPHATASE 2C 23-RELATED"/>
    <property type="match status" value="1"/>
</dbReference>
<feature type="compositionally biased region" description="Polar residues" evidence="4">
    <location>
        <begin position="184"/>
        <end position="202"/>
    </location>
</feature>
<evidence type="ECO:0000313" key="7">
    <source>
        <dbReference type="Proteomes" id="UP001055439"/>
    </source>
</evidence>
<evidence type="ECO:0000256" key="4">
    <source>
        <dbReference type="SAM" id="MobiDB-lite"/>
    </source>
</evidence>
<keyword evidence="3" id="KW-0464">Manganese</keyword>
<comment type="catalytic activity">
    <reaction evidence="2 3">
        <text>O-phospho-L-threonyl-[protein] + H2O = L-threonyl-[protein] + phosphate</text>
        <dbReference type="Rhea" id="RHEA:47004"/>
        <dbReference type="Rhea" id="RHEA-COMP:11060"/>
        <dbReference type="Rhea" id="RHEA-COMP:11605"/>
        <dbReference type="ChEBI" id="CHEBI:15377"/>
        <dbReference type="ChEBI" id="CHEBI:30013"/>
        <dbReference type="ChEBI" id="CHEBI:43474"/>
        <dbReference type="ChEBI" id="CHEBI:61977"/>
        <dbReference type="EC" id="3.1.3.16"/>
    </reaction>
</comment>
<feature type="region of interest" description="Disordered" evidence="4">
    <location>
        <begin position="28"/>
        <end position="65"/>
    </location>
</feature>
<dbReference type="SUPFAM" id="SSF81606">
    <property type="entry name" value="PP2C-like"/>
    <property type="match status" value="1"/>
</dbReference>
<dbReference type="EMBL" id="CP097507">
    <property type="protein sequence ID" value="URE05474.1"/>
    <property type="molecule type" value="Genomic_DNA"/>
</dbReference>
<name>A0A9E7FZP0_9LILI</name>
<keyword evidence="3" id="KW-0378">Hydrolase</keyword>
<comment type="catalytic activity">
    <reaction evidence="1 3">
        <text>O-phospho-L-seryl-[protein] + H2O = L-seryl-[protein] + phosphate</text>
        <dbReference type="Rhea" id="RHEA:20629"/>
        <dbReference type="Rhea" id="RHEA-COMP:9863"/>
        <dbReference type="Rhea" id="RHEA-COMP:11604"/>
        <dbReference type="ChEBI" id="CHEBI:15377"/>
        <dbReference type="ChEBI" id="CHEBI:29999"/>
        <dbReference type="ChEBI" id="CHEBI:43474"/>
        <dbReference type="ChEBI" id="CHEBI:83421"/>
        <dbReference type="EC" id="3.1.3.16"/>
    </reaction>
</comment>
<proteinExistence type="inferred from homology"/>
<reference evidence="6" key="1">
    <citation type="submission" date="2022-05" db="EMBL/GenBank/DDBJ databases">
        <title>The Musa troglodytarum L. genome provides insights into the mechanism of non-climacteric behaviour and enrichment of carotenoids.</title>
        <authorList>
            <person name="Wang J."/>
        </authorList>
    </citation>
    <scope>NUCLEOTIDE SEQUENCE</scope>
    <source>
        <tissue evidence="6">Leaf</tissue>
    </source>
</reference>
<protein>
    <recommendedName>
        <fullName evidence="3">Protein phosphatase</fullName>
        <ecNumber evidence="3">3.1.3.16</ecNumber>
    </recommendedName>
</protein>
<dbReference type="PROSITE" id="PS51746">
    <property type="entry name" value="PPM_2"/>
    <property type="match status" value="1"/>
</dbReference>
<accession>A0A9E7FZP0</accession>
<dbReference type="Proteomes" id="UP001055439">
    <property type="component" value="Chromosome 5"/>
</dbReference>
<dbReference type="GO" id="GO:0004722">
    <property type="term" value="F:protein serine/threonine phosphatase activity"/>
    <property type="evidence" value="ECO:0007669"/>
    <property type="project" value="UniProtKB-EC"/>
</dbReference>
<comment type="cofactor">
    <cofactor evidence="3">
        <name>Mg(2+)</name>
        <dbReference type="ChEBI" id="CHEBI:18420"/>
    </cofactor>
</comment>
<sequence length="208" mass="22876">MQARRIQRTSLSELGFPSNVGFRFSFMKGDNREHHNTDTTSTSTAQDPELPSETQEQKCRSHDAVGKRRRLKMKAGSYYIPQKTKLIGDDAHFVCEHEQVVGLGIDAGEYARELMSRAEQAVRASPEGCVDPFQVLATAHARTNALGASTACIMALKDQYIHTVNIGDSGFLVVRDNAVLHHSPAQQSGFNTPYQLQNSGGETPNDAE</sequence>
<feature type="domain" description="PPM-type phosphatase" evidence="5">
    <location>
        <begin position="74"/>
        <end position="208"/>
    </location>
</feature>
<evidence type="ECO:0000256" key="1">
    <source>
        <dbReference type="ARBA" id="ARBA00047761"/>
    </source>
</evidence>
<comment type="cofactor">
    <cofactor evidence="3">
        <name>Mn(2+)</name>
        <dbReference type="ChEBI" id="CHEBI:29035"/>
    </cofactor>
</comment>
<feature type="region of interest" description="Disordered" evidence="4">
    <location>
        <begin position="184"/>
        <end position="208"/>
    </location>
</feature>
<dbReference type="InterPro" id="IPR001932">
    <property type="entry name" value="PPM-type_phosphatase-like_dom"/>
</dbReference>
<feature type="non-terminal residue" evidence="6">
    <location>
        <position position="208"/>
    </location>
</feature>
<dbReference type="PANTHER" id="PTHR12320">
    <property type="entry name" value="PROTEIN PHOSPHATASE 2C"/>
    <property type="match status" value="1"/>
</dbReference>
<keyword evidence="3" id="KW-0479">Metal-binding</keyword>